<comment type="caution">
    <text evidence="1">The sequence shown here is derived from an EMBL/GenBank/DDBJ whole genome shotgun (WGS) entry which is preliminary data.</text>
</comment>
<dbReference type="RefSeq" id="WP_309940374.1">
    <property type="nucleotide sequence ID" value="NZ_AP025305.1"/>
</dbReference>
<keyword evidence="2" id="KW-1185">Reference proteome</keyword>
<protein>
    <submittedName>
        <fullName evidence="1">Uncharacterized protein</fullName>
    </submittedName>
</protein>
<dbReference type="Proteomes" id="UP001185092">
    <property type="component" value="Unassembled WGS sequence"/>
</dbReference>
<reference evidence="1" key="1">
    <citation type="submission" date="2023-07" db="EMBL/GenBank/DDBJ databases">
        <title>Genomic Encyclopedia of Type Strains, Phase IV (KMG-IV): sequencing the most valuable type-strain genomes for metagenomic binning, comparative biology and taxonomic classification.</title>
        <authorList>
            <person name="Goeker M."/>
        </authorList>
    </citation>
    <scope>NUCLEOTIDE SEQUENCE</scope>
    <source>
        <strain evidence="1">DSM 26174</strain>
    </source>
</reference>
<organism evidence="1 2">
    <name type="scientific">Aureibacter tunicatorum</name>
    <dbReference type="NCBI Taxonomy" id="866807"/>
    <lineage>
        <taxon>Bacteria</taxon>
        <taxon>Pseudomonadati</taxon>
        <taxon>Bacteroidota</taxon>
        <taxon>Cytophagia</taxon>
        <taxon>Cytophagales</taxon>
        <taxon>Persicobacteraceae</taxon>
        <taxon>Aureibacter</taxon>
    </lineage>
</organism>
<dbReference type="EMBL" id="JAVDQD010000004">
    <property type="protein sequence ID" value="MDR6240443.1"/>
    <property type="molecule type" value="Genomic_DNA"/>
</dbReference>
<sequence length="195" mass="21755">MASIPSVLPGRIIVNGENPFIWLSETEGGPRTTEASVWTITYSEKGPGHALFIKSELTDNQWRIYTDNPEMTRWMQSTVQGMLVPETADQSIPVIEAEFSHLGDVKASWTQVIKSKEDLVVMTWNNMKHPILVQDEEISVPGRKYGVNAVMIPAEQAYLTLNGKLASGQIWPMDMNGTPFSTGALAFSENWRAEK</sequence>
<evidence type="ECO:0000313" key="1">
    <source>
        <dbReference type="EMBL" id="MDR6240443.1"/>
    </source>
</evidence>
<evidence type="ECO:0000313" key="2">
    <source>
        <dbReference type="Proteomes" id="UP001185092"/>
    </source>
</evidence>
<proteinExistence type="predicted"/>
<gene>
    <name evidence="1" type="ORF">HNQ88_003509</name>
</gene>
<dbReference type="AlphaFoldDB" id="A0AAE3XQZ6"/>
<name>A0AAE3XQZ6_9BACT</name>
<accession>A0AAE3XQZ6</accession>